<sequence length="731" mass="78229">MAEQRYRIEGMDCADCALKIEKGVRQLKGVERAELNFSTALLTVEGQISRQAVQQRVEQLGYRLVEDSAGTASEKTVEAFLPGLMRYLFSSRETRLALLGGGLIAISFLFSAVNLPGWLTTTVQLFALVLAGYPIARSALMNLWINRDFNMNFLMTVAAIGAVVIGEYPEAASLIFLFAIAEALEGYSSERARRSIQLLSGLAPQTALRLTQNGEERVAVDDLQIGDRVIIPAGERIPTDGVVSSGFGAVNQAPITGESLPVEKAPGDEVFAGSINGNTVLEVEVSRLAADNTLNRIIRLVEEAQASKAPAQRFVDRFARYYTPAMLVLAVLVAVVPPLVFGQPLLNLPDGTRGWLYRGLALLVIGCPCALVISTPVTVVSAIAAGAQKGILFKGGAFLEALSRVRAVAFDKTGTLTRGTPVVTNYRSVDCADGGDCEKCQDVLALACALERRSRHPLAQAVVRAAAERGLDGRYPPAETVLTLNGIGLQGKINGQTATIGSHRLFEVEHPHSDELCRWVESAEKLGHTTMLVCDGERVRGYLAVSDALRPESERVVRQLKGLGVEPVMLTGDNPAAAQAVGGQVGVQQIYAGLLPEDKTRLVQELRSRHLAVAMVGDGINDTPALAAATVGIAMGGAASAQAMETADVVLMSEGLNRLPFAVRLARLAQRIIHQNIAFSLVTKAIFILLALAGWTTMWMAVLADMGVSLLVTFNGMRPLALRDENGQKKG</sequence>
<evidence type="ECO:0000256" key="8">
    <source>
        <dbReference type="ARBA" id="ARBA00022989"/>
    </source>
</evidence>
<feature type="transmembrane region" description="Helical" evidence="10">
    <location>
        <begin position="677"/>
        <end position="695"/>
    </location>
</feature>
<dbReference type="SFLD" id="SFLDF00027">
    <property type="entry name" value="p-type_atpase"/>
    <property type="match status" value="1"/>
</dbReference>
<keyword evidence="4 10" id="KW-0479">Metal-binding</keyword>
<keyword evidence="5 10" id="KW-0547">Nucleotide-binding</keyword>
<dbReference type="SUPFAM" id="SSF56784">
    <property type="entry name" value="HAD-like"/>
    <property type="match status" value="1"/>
</dbReference>
<proteinExistence type="inferred from homology"/>
<evidence type="ECO:0000256" key="10">
    <source>
        <dbReference type="RuleBase" id="RU362081"/>
    </source>
</evidence>
<dbReference type="GO" id="GO:0015086">
    <property type="term" value="F:cadmium ion transmembrane transporter activity"/>
    <property type="evidence" value="ECO:0007669"/>
    <property type="project" value="TreeGrafter"/>
</dbReference>
<keyword evidence="3 10" id="KW-0812">Transmembrane</keyword>
<keyword evidence="12" id="KW-0378">Hydrolase</keyword>
<dbReference type="InterPro" id="IPR023299">
    <property type="entry name" value="ATPase_P-typ_cyto_dom_N"/>
</dbReference>
<accession>A0A7C4Q2S8</accession>
<comment type="similarity">
    <text evidence="2 10">Belongs to the cation transport ATPase (P-type) (TC 3.A.3) family. Type IB subfamily.</text>
</comment>
<dbReference type="Pfam" id="PF00403">
    <property type="entry name" value="HMA"/>
    <property type="match status" value="1"/>
</dbReference>
<keyword evidence="8 10" id="KW-1133">Transmembrane helix</keyword>
<dbReference type="Pfam" id="PF00702">
    <property type="entry name" value="Hydrolase"/>
    <property type="match status" value="1"/>
</dbReference>
<gene>
    <name evidence="12" type="primary">cadA</name>
    <name evidence="12" type="ORF">ENT17_02635</name>
</gene>
<keyword evidence="10" id="KW-1003">Cell membrane</keyword>
<feature type="domain" description="HMA" evidence="11">
    <location>
        <begin position="2"/>
        <end position="65"/>
    </location>
</feature>
<dbReference type="Gene3D" id="3.40.50.1000">
    <property type="entry name" value="HAD superfamily/HAD-like"/>
    <property type="match status" value="1"/>
</dbReference>
<dbReference type="NCBIfam" id="TIGR01494">
    <property type="entry name" value="ATPase_P-type"/>
    <property type="match status" value="2"/>
</dbReference>
<dbReference type="InterPro" id="IPR059000">
    <property type="entry name" value="ATPase_P-type_domA"/>
</dbReference>
<dbReference type="AlphaFoldDB" id="A0A7C4Q2S8"/>
<dbReference type="FunFam" id="2.70.150.10:FF:000002">
    <property type="entry name" value="Copper-transporting ATPase 1, putative"/>
    <property type="match status" value="1"/>
</dbReference>
<dbReference type="InterPro" id="IPR036163">
    <property type="entry name" value="HMA_dom_sf"/>
</dbReference>
<feature type="transmembrane region" description="Helical" evidence="10">
    <location>
        <begin position="360"/>
        <end position="385"/>
    </location>
</feature>
<dbReference type="Pfam" id="PF00122">
    <property type="entry name" value="E1-E2_ATPase"/>
    <property type="match status" value="1"/>
</dbReference>
<keyword evidence="9 10" id="KW-0472">Membrane</keyword>
<evidence type="ECO:0000256" key="5">
    <source>
        <dbReference type="ARBA" id="ARBA00022741"/>
    </source>
</evidence>
<dbReference type="InterPro" id="IPR001757">
    <property type="entry name" value="P_typ_ATPase"/>
</dbReference>
<evidence type="ECO:0000256" key="9">
    <source>
        <dbReference type="ARBA" id="ARBA00023136"/>
    </source>
</evidence>
<dbReference type="PANTHER" id="PTHR48085:SF5">
    <property type="entry name" value="CADMIUM_ZINC-TRANSPORTING ATPASE HMA4-RELATED"/>
    <property type="match status" value="1"/>
</dbReference>
<dbReference type="NCBIfam" id="TIGR01525">
    <property type="entry name" value="ATPase-IB_hvy"/>
    <property type="match status" value="1"/>
</dbReference>
<dbReference type="CDD" id="cd00371">
    <property type="entry name" value="HMA"/>
    <property type="match status" value="1"/>
</dbReference>
<evidence type="ECO:0000313" key="12">
    <source>
        <dbReference type="EMBL" id="HGS86493.1"/>
    </source>
</evidence>
<dbReference type="NCBIfam" id="TIGR01512">
    <property type="entry name" value="ATPase-IB2_Cd"/>
    <property type="match status" value="1"/>
</dbReference>
<dbReference type="EMBL" id="DSXR01000035">
    <property type="protein sequence ID" value="HGS86493.1"/>
    <property type="molecule type" value="Genomic_DNA"/>
</dbReference>
<dbReference type="GO" id="GO:0005524">
    <property type="term" value="F:ATP binding"/>
    <property type="evidence" value="ECO:0007669"/>
    <property type="project" value="UniProtKB-UniRule"/>
</dbReference>
<dbReference type="InterPro" id="IPR006121">
    <property type="entry name" value="HMA_dom"/>
</dbReference>
<evidence type="ECO:0000259" key="11">
    <source>
        <dbReference type="PROSITE" id="PS50846"/>
    </source>
</evidence>
<dbReference type="InterPro" id="IPR036412">
    <property type="entry name" value="HAD-like_sf"/>
</dbReference>
<dbReference type="InterPro" id="IPR044492">
    <property type="entry name" value="P_typ_ATPase_HD_dom"/>
</dbReference>
<evidence type="ECO:0000256" key="6">
    <source>
        <dbReference type="ARBA" id="ARBA00022840"/>
    </source>
</evidence>
<dbReference type="SUPFAM" id="SSF81653">
    <property type="entry name" value="Calcium ATPase, transduction domain A"/>
    <property type="match status" value="1"/>
</dbReference>
<keyword evidence="6 10" id="KW-0067">ATP-binding</keyword>
<evidence type="ECO:0000256" key="2">
    <source>
        <dbReference type="ARBA" id="ARBA00006024"/>
    </source>
</evidence>
<reference evidence="12" key="1">
    <citation type="journal article" date="2020" name="mSystems">
        <title>Genome- and Community-Level Interaction Insights into Carbon Utilization and Element Cycling Functions of Hydrothermarchaeota in Hydrothermal Sediment.</title>
        <authorList>
            <person name="Zhou Z."/>
            <person name="Liu Y."/>
            <person name="Xu W."/>
            <person name="Pan J."/>
            <person name="Luo Z.H."/>
            <person name="Li M."/>
        </authorList>
    </citation>
    <scope>NUCLEOTIDE SEQUENCE [LARGE SCALE GENOMIC DNA]</scope>
    <source>
        <strain evidence="12">SpSt-556</strain>
    </source>
</reference>
<dbReference type="PRINTS" id="PR00119">
    <property type="entry name" value="CATATPASE"/>
</dbReference>
<dbReference type="PROSITE" id="PS00154">
    <property type="entry name" value="ATPASE_E1_E2"/>
    <property type="match status" value="1"/>
</dbReference>
<feature type="transmembrane region" description="Helical" evidence="10">
    <location>
        <begin position="321"/>
        <end position="340"/>
    </location>
</feature>
<dbReference type="SFLD" id="SFLDS00003">
    <property type="entry name" value="Haloacid_Dehalogenase"/>
    <property type="match status" value="1"/>
</dbReference>
<evidence type="ECO:0000256" key="7">
    <source>
        <dbReference type="ARBA" id="ARBA00022967"/>
    </source>
</evidence>
<dbReference type="InterPro" id="IPR023214">
    <property type="entry name" value="HAD_sf"/>
</dbReference>
<evidence type="ECO:0000256" key="1">
    <source>
        <dbReference type="ARBA" id="ARBA00004651"/>
    </source>
</evidence>
<dbReference type="InterPro" id="IPR027256">
    <property type="entry name" value="P-typ_ATPase_IB"/>
</dbReference>
<comment type="subcellular location">
    <subcellularLocation>
        <location evidence="1">Cell membrane</location>
        <topology evidence="1">Multi-pass membrane protein</topology>
    </subcellularLocation>
</comment>
<dbReference type="GO" id="GO:0005886">
    <property type="term" value="C:plasma membrane"/>
    <property type="evidence" value="ECO:0007669"/>
    <property type="project" value="UniProtKB-SubCell"/>
</dbReference>
<dbReference type="Gene3D" id="2.70.150.10">
    <property type="entry name" value="Calcium-transporting ATPase, cytoplasmic transduction domain A"/>
    <property type="match status" value="1"/>
</dbReference>
<organism evidence="12">
    <name type="scientific">Bellilinea caldifistulae</name>
    <dbReference type="NCBI Taxonomy" id="360411"/>
    <lineage>
        <taxon>Bacteria</taxon>
        <taxon>Bacillati</taxon>
        <taxon>Chloroflexota</taxon>
        <taxon>Anaerolineae</taxon>
        <taxon>Anaerolineales</taxon>
        <taxon>Anaerolineaceae</taxon>
        <taxon>Bellilinea</taxon>
    </lineage>
</organism>
<dbReference type="EC" id="3.6.3.3" evidence="12"/>
<dbReference type="InterPro" id="IPR018303">
    <property type="entry name" value="ATPase_P-typ_P_site"/>
</dbReference>
<dbReference type="GO" id="GO:0016887">
    <property type="term" value="F:ATP hydrolysis activity"/>
    <property type="evidence" value="ECO:0007669"/>
    <property type="project" value="InterPro"/>
</dbReference>
<comment type="caution">
    <text evidence="12">The sequence shown here is derived from an EMBL/GenBank/DDBJ whole genome shotgun (WGS) entry which is preliminary data.</text>
</comment>
<dbReference type="SUPFAM" id="SSF55008">
    <property type="entry name" value="HMA, heavy metal-associated domain"/>
    <property type="match status" value="1"/>
</dbReference>
<protein>
    <submittedName>
        <fullName evidence="12">Cadmium-translocating P-type ATPase</fullName>
        <ecNumber evidence="12">3.6.3.3</ecNumber>
    </submittedName>
</protein>
<dbReference type="PROSITE" id="PS50846">
    <property type="entry name" value="HMA_2"/>
    <property type="match status" value="1"/>
</dbReference>
<name>A0A7C4Q2S8_9CHLR</name>
<dbReference type="PANTHER" id="PTHR48085">
    <property type="entry name" value="CADMIUM/ZINC-TRANSPORTING ATPASE HMA2-RELATED"/>
    <property type="match status" value="1"/>
</dbReference>
<evidence type="ECO:0000256" key="3">
    <source>
        <dbReference type="ARBA" id="ARBA00022692"/>
    </source>
</evidence>
<dbReference type="SUPFAM" id="SSF81660">
    <property type="entry name" value="Metal cation-transporting ATPase, ATP-binding domain N"/>
    <property type="match status" value="1"/>
</dbReference>
<feature type="transmembrane region" description="Helical" evidence="10">
    <location>
        <begin position="118"/>
        <end position="136"/>
    </location>
</feature>
<dbReference type="GO" id="GO:0019829">
    <property type="term" value="F:ATPase-coupled monoatomic cation transmembrane transporter activity"/>
    <property type="evidence" value="ECO:0007669"/>
    <property type="project" value="InterPro"/>
</dbReference>
<evidence type="ECO:0000256" key="4">
    <source>
        <dbReference type="ARBA" id="ARBA00022723"/>
    </source>
</evidence>
<dbReference type="InterPro" id="IPR023298">
    <property type="entry name" value="ATPase_P-typ_TM_dom_sf"/>
</dbReference>
<dbReference type="InterPro" id="IPR051014">
    <property type="entry name" value="Cation_Transport_ATPase_IB"/>
</dbReference>
<dbReference type="Gene3D" id="3.40.1110.10">
    <property type="entry name" value="Calcium-transporting ATPase, cytoplasmic domain N"/>
    <property type="match status" value="1"/>
</dbReference>
<dbReference type="InterPro" id="IPR008250">
    <property type="entry name" value="ATPase_P-typ_transduc_dom_A_sf"/>
</dbReference>
<dbReference type="GO" id="GO:0046872">
    <property type="term" value="F:metal ion binding"/>
    <property type="evidence" value="ECO:0007669"/>
    <property type="project" value="UniProtKB-KW"/>
</dbReference>
<dbReference type="SFLD" id="SFLDG00002">
    <property type="entry name" value="C1.7:_P-type_atpase_like"/>
    <property type="match status" value="1"/>
</dbReference>
<feature type="transmembrane region" description="Helical" evidence="10">
    <location>
        <begin position="94"/>
        <end position="112"/>
    </location>
</feature>
<keyword evidence="7" id="KW-1278">Translocase</keyword>
<dbReference type="SUPFAM" id="SSF81665">
    <property type="entry name" value="Calcium ATPase, transmembrane domain M"/>
    <property type="match status" value="1"/>
</dbReference>
<dbReference type="PRINTS" id="PR00941">
    <property type="entry name" value="CDATPASE"/>
</dbReference>
<dbReference type="Gene3D" id="3.30.70.100">
    <property type="match status" value="1"/>
</dbReference>